<protein>
    <submittedName>
        <fullName evidence="2">Uncharacterized protein</fullName>
    </submittedName>
</protein>
<sequence length="255" mass="27497">MERARISDQDNRIRRFAVEGWAAAIRILGRVEVHWGKWSWLGSRPDIRPPHGTSVEGVCRTPACLGGVERQSSTLGLALRKPSPSSNQRHFISGLRGTTASMALAQSTRAWRRYRSRFGVVRLGEGLGEGGCESGDANAEAGGRSIVWGVSATMPRWEGDGSSLGVCRSGWRDWTIAEMMVRIVVSGWMGYGCGREVDHDAMASRLEGGNGEGRESHGGGRRVAATEGMRNIPGIGPKAGGMRVGSTEVEETKHP</sequence>
<keyword evidence="3" id="KW-1185">Reference proteome</keyword>
<evidence type="ECO:0000313" key="2">
    <source>
        <dbReference type="EMBL" id="TEB36911.1"/>
    </source>
</evidence>
<feature type="region of interest" description="Disordered" evidence="1">
    <location>
        <begin position="205"/>
        <end position="255"/>
    </location>
</feature>
<dbReference type="EMBL" id="QPFP01000005">
    <property type="protein sequence ID" value="TEB36911.1"/>
    <property type="molecule type" value="Genomic_DNA"/>
</dbReference>
<reference evidence="2 3" key="1">
    <citation type="journal article" date="2019" name="Nat. Ecol. Evol.">
        <title>Megaphylogeny resolves global patterns of mushroom evolution.</title>
        <authorList>
            <person name="Varga T."/>
            <person name="Krizsan K."/>
            <person name="Foldi C."/>
            <person name="Dima B."/>
            <person name="Sanchez-Garcia M."/>
            <person name="Sanchez-Ramirez S."/>
            <person name="Szollosi G.J."/>
            <person name="Szarkandi J.G."/>
            <person name="Papp V."/>
            <person name="Albert L."/>
            <person name="Andreopoulos W."/>
            <person name="Angelini C."/>
            <person name="Antonin V."/>
            <person name="Barry K.W."/>
            <person name="Bougher N.L."/>
            <person name="Buchanan P."/>
            <person name="Buyck B."/>
            <person name="Bense V."/>
            <person name="Catcheside P."/>
            <person name="Chovatia M."/>
            <person name="Cooper J."/>
            <person name="Damon W."/>
            <person name="Desjardin D."/>
            <person name="Finy P."/>
            <person name="Geml J."/>
            <person name="Haridas S."/>
            <person name="Hughes K."/>
            <person name="Justo A."/>
            <person name="Karasinski D."/>
            <person name="Kautmanova I."/>
            <person name="Kiss B."/>
            <person name="Kocsube S."/>
            <person name="Kotiranta H."/>
            <person name="LaButti K.M."/>
            <person name="Lechner B.E."/>
            <person name="Liimatainen K."/>
            <person name="Lipzen A."/>
            <person name="Lukacs Z."/>
            <person name="Mihaltcheva S."/>
            <person name="Morgado L.N."/>
            <person name="Niskanen T."/>
            <person name="Noordeloos M.E."/>
            <person name="Ohm R.A."/>
            <person name="Ortiz-Santana B."/>
            <person name="Ovrebo C."/>
            <person name="Racz N."/>
            <person name="Riley R."/>
            <person name="Savchenko A."/>
            <person name="Shiryaev A."/>
            <person name="Soop K."/>
            <person name="Spirin V."/>
            <person name="Szebenyi C."/>
            <person name="Tomsovsky M."/>
            <person name="Tulloss R.E."/>
            <person name="Uehling J."/>
            <person name="Grigoriev I.V."/>
            <person name="Vagvolgyi C."/>
            <person name="Papp T."/>
            <person name="Martin F.M."/>
            <person name="Miettinen O."/>
            <person name="Hibbett D.S."/>
            <person name="Nagy L.G."/>
        </authorList>
    </citation>
    <scope>NUCLEOTIDE SEQUENCE [LARGE SCALE GENOMIC DNA]</scope>
    <source>
        <strain evidence="2 3">FP101781</strain>
    </source>
</reference>
<dbReference type="AlphaFoldDB" id="A0A4Y7TSD7"/>
<proteinExistence type="predicted"/>
<accession>A0A4Y7TSD7</accession>
<evidence type="ECO:0000256" key="1">
    <source>
        <dbReference type="SAM" id="MobiDB-lite"/>
    </source>
</evidence>
<comment type="caution">
    <text evidence="2">The sequence shown here is derived from an EMBL/GenBank/DDBJ whole genome shotgun (WGS) entry which is preliminary data.</text>
</comment>
<name>A0A4Y7TSD7_COPMI</name>
<organism evidence="2 3">
    <name type="scientific">Coprinellus micaceus</name>
    <name type="common">Glistening ink-cap mushroom</name>
    <name type="synonym">Coprinus micaceus</name>
    <dbReference type="NCBI Taxonomy" id="71717"/>
    <lineage>
        <taxon>Eukaryota</taxon>
        <taxon>Fungi</taxon>
        <taxon>Dikarya</taxon>
        <taxon>Basidiomycota</taxon>
        <taxon>Agaricomycotina</taxon>
        <taxon>Agaricomycetes</taxon>
        <taxon>Agaricomycetidae</taxon>
        <taxon>Agaricales</taxon>
        <taxon>Agaricineae</taxon>
        <taxon>Psathyrellaceae</taxon>
        <taxon>Coprinellus</taxon>
    </lineage>
</organism>
<dbReference type="Proteomes" id="UP000298030">
    <property type="component" value="Unassembled WGS sequence"/>
</dbReference>
<evidence type="ECO:0000313" key="3">
    <source>
        <dbReference type="Proteomes" id="UP000298030"/>
    </source>
</evidence>
<gene>
    <name evidence="2" type="ORF">FA13DRAFT_1706096</name>
</gene>